<dbReference type="PANTHER" id="PTHR42932">
    <property type="entry name" value="GENERAL STRESS PROTEIN 20U"/>
    <property type="match status" value="1"/>
</dbReference>
<dbReference type="AlphaFoldDB" id="F3L0C9"/>
<dbReference type="InterPro" id="IPR012347">
    <property type="entry name" value="Ferritin-like"/>
</dbReference>
<reference evidence="4 5" key="1">
    <citation type="journal article" date="2011" name="J. Bacteriol.">
        <title>Genome sequence of strain IMCC3088, a proteorhodopsin-containing marine bacterium belonging to the OM60/NOR5 clade.</title>
        <authorList>
            <person name="Jang Y."/>
            <person name="Oh H.M."/>
            <person name="Kang I."/>
            <person name="Lee K."/>
            <person name="Yang S.J."/>
            <person name="Cho J.C."/>
        </authorList>
    </citation>
    <scope>NUCLEOTIDE SEQUENCE [LARGE SCALE GENOMIC DNA]</scope>
    <source>
        <strain evidence="4 5">IMCC3088</strain>
    </source>
</reference>
<evidence type="ECO:0000313" key="4">
    <source>
        <dbReference type="EMBL" id="EGG30239.1"/>
    </source>
</evidence>
<dbReference type="STRING" id="2518989.IMCC3088_845"/>
<evidence type="ECO:0000256" key="1">
    <source>
        <dbReference type="ARBA" id="ARBA00009497"/>
    </source>
</evidence>
<dbReference type="PROSITE" id="PS00819">
    <property type="entry name" value="DPS_2"/>
    <property type="match status" value="1"/>
</dbReference>
<dbReference type="InterPro" id="IPR002177">
    <property type="entry name" value="DPS_DNA-bd"/>
</dbReference>
<evidence type="ECO:0000256" key="2">
    <source>
        <dbReference type="RuleBase" id="RU003875"/>
    </source>
</evidence>
<dbReference type="RefSeq" id="WP_009575142.1">
    <property type="nucleotide sequence ID" value="NZ_AEIG01000020.1"/>
</dbReference>
<dbReference type="GO" id="GO:0008199">
    <property type="term" value="F:ferric iron binding"/>
    <property type="evidence" value="ECO:0007669"/>
    <property type="project" value="InterPro"/>
</dbReference>
<dbReference type="Proteomes" id="UP000005615">
    <property type="component" value="Unassembled WGS sequence"/>
</dbReference>
<dbReference type="InterPro" id="IPR009078">
    <property type="entry name" value="Ferritin-like_SF"/>
</dbReference>
<dbReference type="Pfam" id="PF00210">
    <property type="entry name" value="Ferritin"/>
    <property type="match status" value="1"/>
</dbReference>
<dbReference type="GO" id="GO:0016722">
    <property type="term" value="F:oxidoreductase activity, acting on metal ions"/>
    <property type="evidence" value="ECO:0007669"/>
    <property type="project" value="InterPro"/>
</dbReference>
<organism evidence="4 5">
    <name type="scientific">Aequoribacter fuscus</name>
    <dbReference type="NCBI Taxonomy" id="2518989"/>
    <lineage>
        <taxon>Bacteria</taxon>
        <taxon>Pseudomonadati</taxon>
        <taxon>Pseudomonadota</taxon>
        <taxon>Gammaproteobacteria</taxon>
        <taxon>Cellvibrionales</taxon>
        <taxon>Halieaceae</taxon>
        <taxon>Aequoribacter</taxon>
    </lineage>
</organism>
<keyword evidence="5" id="KW-1185">Reference proteome</keyword>
<dbReference type="CDD" id="cd01043">
    <property type="entry name" value="DPS"/>
    <property type="match status" value="1"/>
</dbReference>
<dbReference type="PANTHER" id="PTHR42932:SF3">
    <property type="entry name" value="DNA PROTECTION DURING STARVATION PROTEIN"/>
    <property type="match status" value="1"/>
</dbReference>
<comment type="similarity">
    <text evidence="1 2">Belongs to the Dps family.</text>
</comment>
<gene>
    <name evidence="4" type="ORF">IMCC3088_845</name>
</gene>
<feature type="domain" description="Ferritin/DPS" evidence="3">
    <location>
        <begin position="19"/>
        <end position="154"/>
    </location>
</feature>
<dbReference type="EMBL" id="AEIG01000020">
    <property type="protein sequence ID" value="EGG30239.1"/>
    <property type="molecule type" value="Genomic_DNA"/>
</dbReference>
<evidence type="ECO:0000313" key="5">
    <source>
        <dbReference type="Proteomes" id="UP000005615"/>
    </source>
</evidence>
<dbReference type="PROSITE" id="PS00818">
    <property type="entry name" value="DPS_1"/>
    <property type="match status" value="1"/>
</dbReference>
<keyword evidence="4" id="KW-0238">DNA-binding</keyword>
<dbReference type="eggNOG" id="COG0783">
    <property type="taxonomic scope" value="Bacteria"/>
</dbReference>
<dbReference type="GO" id="GO:0003677">
    <property type="term" value="F:DNA binding"/>
    <property type="evidence" value="ECO:0007669"/>
    <property type="project" value="UniProtKB-KW"/>
</dbReference>
<dbReference type="InterPro" id="IPR023188">
    <property type="entry name" value="DPS_DNA-bd_CS"/>
</dbReference>
<dbReference type="OrthoDB" id="9797687at2"/>
<dbReference type="Gene3D" id="1.20.1260.10">
    <property type="match status" value="1"/>
</dbReference>
<dbReference type="SUPFAM" id="SSF47240">
    <property type="entry name" value="Ferritin-like"/>
    <property type="match status" value="1"/>
</dbReference>
<proteinExistence type="inferred from homology"/>
<dbReference type="PIRSF" id="PIRSF005900">
    <property type="entry name" value="Dps"/>
    <property type="match status" value="1"/>
</dbReference>
<evidence type="ECO:0000259" key="3">
    <source>
        <dbReference type="Pfam" id="PF00210"/>
    </source>
</evidence>
<accession>F3L0C9</accession>
<protein>
    <submittedName>
        <fullName evidence="4">Non-specific DNA-binding protein Dps / Iron-binding ferritin-like antioxidant protein / Ferroxidase</fullName>
    </submittedName>
</protein>
<name>F3L0C9_9GAMM</name>
<dbReference type="InterPro" id="IPR008331">
    <property type="entry name" value="Ferritin_DPS_dom"/>
</dbReference>
<dbReference type="PRINTS" id="PR01346">
    <property type="entry name" value="HELNAPAPROT"/>
</dbReference>
<comment type="caution">
    <text evidence="4">The sequence shown here is derived from an EMBL/GenBank/DDBJ whole genome shotgun (WGS) entry which is preliminary data.</text>
</comment>
<sequence>MNINIGIKETDRQAIVQGLSVLLANTYTLYLKTHNYHWNVTGPMFNTLHLMFEQQYTELATAVDEIAERIRALGEFAPGSYSAYAALTSIPEDSSIPCAEDMIRNLVEAQETIARQAREVIAIASEASDEPSADLLTQRMQAHEKTAWMLRSLIA</sequence>